<reference evidence="2 3" key="1">
    <citation type="submission" date="2020-08" db="EMBL/GenBank/DDBJ databases">
        <title>Sequencing the genomes of 1000 actinobacteria strains.</title>
        <authorList>
            <person name="Klenk H.-P."/>
        </authorList>
    </citation>
    <scope>NUCLEOTIDE SEQUENCE [LARGE SCALE GENOMIC DNA]</scope>
    <source>
        <strain evidence="2 3">DSM 45507</strain>
    </source>
</reference>
<feature type="region of interest" description="Disordered" evidence="1">
    <location>
        <begin position="1"/>
        <end position="39"/>
    </location>
</feature>
<proteinExistence type="predicted"/>
<keyword evidence="2" id="KW-0547">Nucleotide-binding</keyword>
<dbReference type="RefSeq" id="WP_185077344.1">
    <property type="nucleotide sequence ID" value="NZ_JACHMB010000001.1"/>
</dbReference>
<gene>
    <name evidence="2" type="ORF">HD596_011144</name>
</gene>
<dbReference type="AlphaFoldDB" id="A0A7W9GIM7"/>
<dbReference type="GO" id="GO:0005524">
    <property type="term" value="F:ATP binding"/>
    <property type="evidence" value="ECO:0007669"/>
    <property type="project" value="UniProtKB-KW"/>
</dbReference>
<name>A0A7W9GIM7_9ACTN</name>
<dbReference type="SUPFAM" id="SSF52540">
    <property type="entry name" value="P-loop containing nucleoside triphosphate hydrolases"/>
    <property type="match status" value="1"/>
</dbReference>
<evidence type="ECO:0000313" key="2">
    <source>
        <dbReference type="EMBL" id="MBB5784388.1"/>
    </source>
</evidence>
<accession>A0A7W9GIM7</accession>
<evidence type="ECO:0000313" key="3">
    <source>
        <dbReference type="Proteomes" id="UP000579153"/>
    </source>
</evidence>
<dbReference type="Gene3D" id="3.40.50.300">
    <property type="entry name" value="P-loop containing nucleotide triphosphate hydrolases"/>
    <property type="match status" value="1"/>
</dbReference>
<feature type="compositionally biased region" description="Pro residues" evidence="1">
    <location>
        <begin position="1"/>
        <end position="10"/>
    </location>
</feature>
<dbReference type="Proteomes" id="UP000579153">
    <property type="component" value="Unassembled WGS sequence"/>
</dbReference>
<organism evidence="2 3">
    <name type="scientific">Nonomuraea jabiensis</name>
    <dbReference type="NCBI Taxonomy" id="882448"/>
    <lineage>
        <taxon>Bacteria</taxon>
        <taxon>Bacillati</taxon>
        <taxon>Actinomycetota</taxon>
        <taxon>Actinomycetes</taxon>
        <taxon>Streptosporangiales</taxon>
        <taxon>Streptosporangiaceae</taxon>
        <taxon>Nonomuraea</taxon>
    </lineage>
</organism>
<comment type="caution">
    <text evidence="2">The sequence shown here is derived from an EMBL/GenBank/DDBJ whole genome shotgun (WGS) entry which is preliminary data.</text>
</comment>
<evidence type="ECO:0000256" key="1">
    <source>
        <dbReference type="SAM" id="MobiDB-lite"/>
    </source>
</evidence>
<keyword evidence="3" id="KW-1185">Reference proteome</keyword>
<dbReference type="InterPro" id="IPR027417">
    <property type="entry name" value="P-loop_NTPase"/>
</dbReference>
<dbReference type="EMBL" id="JACHMB010000001">
    <property type="protein sequence ID" value="MBB5784388.1"/>
    <property type="molecule type" value="Genomic_DNA"/>
</dbReference>
<keyword evidence="2" id="KW-0067">ATP-binding</keyword>
<sequence>MTETPQPPVRRLPDRLPELETEAVSPTRPAVLPPGPDDDADVPFAPPADVAKGMRIGLWGASASGKTTFVNALAHVANNTTDYGRWRVMGMDDGERAFLTEGKQRLINEGGFPEATISGSELRFGFAGQRLDGTETHFVLHVQDRPGGDFHDRSADMEQVASQLAQCHGFVLLFDPLRERRDSNSADYLFGMLEYITTLLVKSGETKLYLPFEVAVCVTKWDDPGVFMPARAAGWGTQDRPDGAPRVKDHDARAYFTWACRYFGADVGQRVDQIIEKYFDPARTCYFVSSSVGFRRYDGERFDARKFANVQGNRISQINPINVIEPFLELERRLRSRR</sequence>
<protein>
    <submittedName>
        <fullName evidence="2">Energy-coupling factor transporter ATP-binding protein EcfA2</fullName>
    </submittedName>
</protein>